<dbReference type="EMBL" id="VAVZ01000056">
    <property type="protein sequence ID" value="TLP92896.1"/>
    <property type="molecule type" value="Genomic_DNA"/>
</dbReference>
<dbReference type="Proteomes" id="UP000310458">
    <property type="component" value="Unassembled WGS sequence"/>
</dbReference>
<dbReference type="RefSeq" id="WP_138254215.1">
    <property type="nucleotide sequence ID" value="NZ_VAVZ01000056.1"/>
</dbReference>
<proteinExistence type="predicted"/>
<accession>A0A5R9B787</accession>
<evidence type="ECO:0000313" key="2">
    <source>
        <dbReference type="Proteomes" id="UP000310458"/>
    </source>
</evidence>
<keyword evidence="2" id="KW-1185">Reference proteome</keyword>
<evidence type="ECO:0000313" key="1">
    <source>
        <dbReference type="EMBL" id="TLP92896.1"/>
    </source>
</evidence>
<protein>
    <submittedName>
        <fullName evidence="1">Uncharacterized protein</fullName>
    </submittedName>
</protein>
<dbReference type="AlphaFoldDB" id="A0A5R9B787"/>
<comment type="caution">
    <text evidence="1">The sequence shown here is derived from an EMBL/GenBank/DDBJ whole genome shotgun (WGS) entry which is preliminary data.</text>
</comment>
<name>A0A5R9B787_9MICC</name>
<reference evidence="1 2" key="1">
    <citation type="submission" date="2019-05" db="EMBL/GenBank/DDBJ databases">
        <title>Nesterenkonia sp. GY074 isolated from the Southern Atlantic Ocean.</title>
        <authorList>
            <person name="Zhang G."/>
        </authorList>
    </citation>
    <scope>NUCLEOTIDE SEQUENCE [LARGE SCALE GENOMIC DNA]</scope>
    <source>
        <strain evidence="1 2">GY074</strain>
    </source>
</reference>
<gene>
    <name evidence="1" type="ORF">FEF26_14305</name>
</gene>
<organism evidence="1 2">
    <name type="scientific">Nesterenkonia salmonea</name>
    <dbReference type="NCBI Taxonomy" id="1804987"/>
    <lineage>
        <taxon>Bacteria</taxon>
        <taxon>Bacillati</taxon>
        <taxon>Actinomycetota</taxon>
        <taxon>Actinomycetes</taxon>
        <taxon>Micrococcales</taxon>
        <taxon>Micrococcaceae</taxon>
        <taxon>Nesterenkonia</taxon>
    </lineage>
</organism>
<sequence length="59" mass="6471">MADSICELVKDGGLVFGSPLEDLAGRQNAYGFTAVENQQWPDLILCEQVNDSGHRVFDT</sequence>